<name>A0A8J1UC85_OWEFU</name>
<protein>
    <submittedName>
        <fullName evidence="1">Uncharacterized protein</fullName>
    </submittedName>
</protein>
<gene>
    <name evidence="1" type="ORF">OFUS_LOCUS8141</name>
</gene>
<reference evidence="1" key="1">
    <citation type="submission" date="2022-03" db="EMBL/GenBank/DDBJ databases">
        <authorList>
            <person name="Martin C."/>
        </authorList>
    </citation>
    <scope>NUCLEOTIDE SEQUENCE</scope>
</reference>
<dbReference type="Pfam" id="PF00092">
    <property type="entry name" value="VWA"/>
    <property type="match status" value="1"/>
</dbReference>
<dbReference type="PROSITE" id="PS50234">
    <property type="entry name" value="VWFA"/>
    <property type="match status" value="1"/>
</dbReference>
<accession>A0A8J1UC85</accession>
<proteinExistence type="predicted"/>
<dbReference type="Proteomes" id="UP000749559">
    <property type="component" value="Unassembled WGS sequence"/>
</dbReference>
<evidence type="ECO:0000313" key="2">
    <source>
        <dbReference type="Proteomes" id="UP000749559"/>
    </source>
</evidence>
<dbReference type="Gene3D" id="3.40.50.410">
    <property type="entry name" value="von Willebrand factor, type A domain"/>
    <property type="match status" value="1"/>
</dbReference>
<evidence type="ECO:0000313" key="1">
    <source>
        <dbReference type="EMBL" id="CAH1781573.1"/>
    </source>
</evidence>
<dbReference type="InterPro" id="IPR002035">
    <property type="entry name" value="VWF_A"/>
</dbReference>
<sequence>MKMGHGHVMLTLVFGLGLATLSTALDLNDFDQAELDAVVVPGIPPVTGGSCFKYTYRNSLLFNYCGLNLAFMVNIRKGLWKEHGNGIYLYSMIEEFIEKIARRMDIGIQASKNLVGVVVYFKFPRKEFGLKMFTDIDTLINNGIRKIDFANGGERSYPFKAMSYIYSNESFFSYGNRYEPRLRNRNAVIVLDDGILKVSNNARRIKLKTQSDKLKGISTVFVIGLRNQTLDLDAYDNGGLDIKDRIRIDNWITMSAPLGSMENPEVRRENIITTSLWSYKDYLLDSLVDKVMERLNEISTCEYLTGEDPGECV</sequence>
<dbReference type="EMBL" id="CAIIXF020000004">
    <property type="protein sequence ID" value="CAH1781573.1"/>
    <property type="molecule type" value="Genomic_DNA"/>
</dbReference>
<comment type="caution">
    <text evidence="1">The sequence shown here is derived from an EMBL/GenBank/DDBJ whole genome shotgun (WGS) entry which is preliminary data.</text>
</comment>
<dbReference type="AlphaFoldDB" id="A0A8J1UC85"/>
<dbReference type="SUPFAM" id="SSF53300">
    <property type="entry name" value="vWA-like"/>
    <property type="match status" value="1"/>
</dbReference>
<dbReference type="InterPro" id="IPR036465">
    <property type="entry name" value="vWFA_dom_sf"/>
</dbReference>
<keyword evidence="2" id="KW-1185">Reference proteome</keyword>
<organism evidence="1 2">
    <name type="scientific">Owenia fusiformis</name>
    <name type="common">Polychaete worm</name>
    <dbReference type="NCBI Taxonomy" id="6347"/>
    <lineage>
        <taxon>Eukaryota</taxon>
        <taxon>Metazoa</taxon>
        <taxon>Spiralia</taxon>
        <taxon>Lophotrochozoa</taxon>
        <taxon>Annelida</taxon>
        <taxon>Polychaeta</taxon>
        <taxon>Sedentaria</taxon>
        <taxon>Canalipalpata</taxon>
        <taxon>Sabellida</taxon>
        <taxon>Oweniida</taxon>
        <taxon>Oweniidae</taxon>
        <taxon>Owenia</taxon>
    </lineage>
</organism>